<dbReference type="InterPro" id="IPR049720">
    <property type="entry name" value="EF1B_bsu/dsu"/>
</dbReference>
<feature type="compositionally biased region" description="Basic and acidic residues" evidence="6">
    <location>
        <begin position="77"/>
        <end position="94"/>
    </location>
</feature>
<dbReference type="Proteomes" id="UP000007755">
    <property type="component" value="Unassembled WGS sequence"/>
</dbReference>
<dbReference type="SMART" id="SM00888">
    <property type="entry name" value="EF1_GNE"/>
    <property type="match status" value="1"/>
</dbReference>
<evidence type="ECO:0000256" key="5">
    <source>
        <dbReference type="SAM" id="Coils"/>
    </source>
</evidence>
<dbReference type="GO" id="GO:0005853">
    <property type="term" value="C:eukaryotic translation elongation factor 1 complex"/>
    <property type="evidence" value="ECO:0007669"/>
    <property type="project" value="InterPro"/>
</dbReference>
<dbReference type="OrthoDB" id="331763at2759"/>
<dbReference type="FunCoup" id="F4WCX9">
    <property type="interactions" value="142"/>
</dbReference>
<evidence type="ECO:0000313" key="8">
    <source>
        <dbReference type="EMBL" id="EGI67960.1"/>
    </source>
</evidence>
<dbReference type="EMBL" id="GL888074">
    <property type="protein sequence ID" value="EGI67960.1"/>
    <property type="molecule type" value="Genomic_DNA"/>
</dbReference>
<sequence length="391" mass="44382">MTTVTIATAALAKEKVWFDKPSYDKAERQYFEKMAKLETCFKVVSRKIAGGCTLKSDNSITDKCQDLINTNTLKSKAEKSKDNMLAHESNETNMKRSKCQGKNAKTINKDTADVCNMQNKENAKTCEKFDSMDNAKEKENTSPSEKSKKYNAKEAKEKKNKEDTRNKNRGNGGTDLGENKETAVPFARNKEQLPDQMDDIAALAHTANQDITPRIVKLEKENQDLRNIIQDLKNTVEKLTHQVKIVGTLEHRVESLEARIPWIAICPAKLEEPKQEQKQNKKKDDNEDIDLFGSDSEAKQALIAKSNIVLDVKPWDDETDMQDMEKEVRKIEIDGLLWGASKLIPLAFGIHKLQISCVVEDDKVSVDWLMERIQNIEEYVQSVDIAAFNKV</sequence>
<dbReference type="InterPro" id="IPR036219">
    <property type="entry name" value="eEF-1beta-like_sf"/>
</dbReference>
<feature type="coiled-coil region" evidence="5">
    <location>
        <begin position="215"/>
        <end position="242"/>
    </location>
</feature>
<name>F4WCX9_ACREC</name>
<keyword evidence="5" id="KW-0175">Coiled coil</keyword>
<dbReference type="PANTHER" id="PTHR11595:SF26">
    <property type="entry name" value="ELONGATION FACTOR 1-DELTA"/>
    <property type="match status" value="1"/>
</dbReference>
<feature type="region of interest" description="Disordered" evidence="6">
    <location>
        <begin position="126"/>
        <end position="182"/>
    </location>
</feature>
<dbReference type="GO" id="GO:0005829">
    <property type="term" value="C:cytosol"/>
    <property type="evidence" value="ECO:0007669"/>
    <property type="project" value="TreeGrafter"/>
</dbReference>
<evidence type="ECO:0000313" key="9">
    <source>
        <dbReference type="Proteomes" id="UP000007755"/>
    </source>
</evidence>
<evidence type="ECO:0000256" key="2">
    <source>
        <dbReference type="ARBA" id="ARBA00022768"/>
    </source>
</evidence>
<dbReference type="FunFam" id="3.30.70.60:FF:000001">
    <property type="entry name" value="Elongation factor 1-beta 1 like"/>
    <property type="match status" value="1"/>
</dbReference>
<comment type="similarity">
    <text evidence="1 4">Belongs to the EF-1-beta/EF-1-delta family.</text>
</comment>
<dbReference type="CDD" id="cd00292">
    <property type="entry name" value="EF1B"/>
    <property type="match status" value="1"/>
</dbReference>
<organism evidence="9">
    <name type="scientific">Acromyrmex echinatior</name>
    <name type="common">Panamanian leafcutter ant</name>
    <name type="synonym">Acromyrmex octospinosus echinatior</name>
    <dbReference type="NCBI Taxonomy" id="103372"/>
    <lineage>
        <taxon>Eukaryota</taxon>
        <taxon>Metazoa</taxon>
        <taxon>Ecdysozoa</taxon>
        <taxon>Arthropoda</taxon>
        <taxon>Hexapoda</taxon>
        <taxon>Insecta</taxon>
        <taxon>Pterygota</taxon>
        <taxon>Neoptera</taxon>
        <taxon>Endopterygota</taxon>
        <taxon>Hymenoptera</taxon>
        <taxon>Apocrita</taxon>
        <taxon>Aculeata</taxon>
        <taxon>Formicoidea</taxon>
        <taxon>Formicidae</taxon>
        <taxon>Myrmicinae</taxon>
        <taxon>Acromyrmex</taxon>
    </lineage>
</organism>
<dbReference type="PROSITE" id="PS00825">
    <property type="entry name" value="EF1BD_2"/>
    <property type="match status" value="1"/>
</dbReference>
<dbReference type="STRING" id="103372.F4WCX9"/>
<dbReference type="Gene3D" id="3.30.70.60">
    <property type="match status" value="1"/>
</dbReference>
<keyword evidence="2 4" id="KW-0251">Elongation factor</keyword>
<keyword evidence="3 4" id="KW-0648">Protein biosynthesis</keyword>
<dbReference type="eggNOG" id="KOG1668">
    <property type="taxonomic scope" value="Eukaryota"/>
</dbReference>
<dbReference type="InterPro" id="IPR014717">
    <property type="entry name" value="Transl_elong_EF1B/ribsomal_bS6"/>
</dbReference>
<evidence type="ECO:0000256" key="3">
    <source>
        <dbReference type="ARBA" id="ARBA00022917"/>
    </source>
</evidence>
<feature type="compositionally biased region" description="Basic and acidic residues" evidence="6">
    <location>
        <begin position="126"/>
        <end position="166"/>
    </location>
</feature>
<protein>
    <submittedName>
        <fullName evidence="8">Elongation factor 1-delta</fullName>
    </submittedName>
</protein>
<dbReference type="GO" id="GO:0005085">
    <property type="term" value="F:guanyl-nucleotide exchange factor activity"/>
    <property type="evidence" value="ECO:0007669"/>
    <property type="project" value="TreeGrafter"/>
</dbReference>
<dbReference type="SUPFAM" id="SSF54984">
    <property type="entry name" value="eEF-1beta-like"/>
    <property type="match status" value="1"/>
</dbReference>
<dbReference type="InterPro" id="IPR001326">
    <property type="entry name" value="Transl_elong_EF1B_B/D_CS"/>
</dbReference>
<keyword evidence="9" id="KW-1185">Reference proteome</keyword>
<dbReference type="Pfam" id="PF00736">
    <property type="entry name" value="EF1_GNE"/>
    <property type="match status" value="1"/>
</dbReference>
<accession>F4WCX9</accession>
<evidence type="ECO:0000256" key="1">
    <source>
        <dbReference type="ARBA" id="ARBA00007411"/>
    </source>
</evidence>
<proteinExistence type="inferred from homology"/>
<dbReference type="InParanoid" id="F4WCX9"/>
<gene>
    <name evidence="8" type="ORF">G5I_03413</name>
</gene>
<dbReference type="AlphaFoldDB" id="F4WCX9"/>
<reference evidence="8" key="1">
    <citation type="submission" date="2011-02" db="EMBL/GenBank/DDBJ databases">
        <title>The genome of the leaf-cutting ant Acromyrmex echinatior suggests key adaptations to social evolution and fungus farming.</title>
        <authorList>
            <person name="Nygaard S."/>
            <person name="Zhang G."/>
        </authorList>
    </citation>
    <scope>NUCLEOTIDE SEQUENCE</scope>
</reference>
<dbReference type="GO" id="GO:0003746">
    <property type="term" value="F:translation elongation factor activity"/>
    <property type="evidence" value="ECO:0007669"/>
    <property type="project" value="UniProtKB-KW"/>
</dbReference>
<feature type="domain" description="Translation elongation factor EF1B beta/delta subunit guanine nucleotide exchange" evidence="7">
    <location>
        <begin position="305"/>
        <end position="391"/>
    </location>
</feature>
<evidence type="ECO:0000259" key="7">
    <source>
        <dbReference type="SMART" id="SM00888"/>
    </source>
</evidence>
<evidence type="ECO:0000256" key="4">
    <source>
        <dbReference type="RuleBase" id="RU003791"/>
    </source>
</evidence>
<dbReference type="InterPro" id="IPR014038">
    <property type="entry name" value="EF1B_bsu/dsu_GNE"/>
</dbReference>
<feature type="region of interest" description="Disordered" evidence="6">
    <location>
        <begin position="77"/>
        <end position="102"/>
    </location>
</feature>
<evidence type="ECO:0000256" key="6">
    <source>
        <dbReference type="SAM" id="MobiDB-lite"/>
    </source>
</evidence>
<dbReference type="PANTHER" id="PTHR11595">
    <property type="entry name" value="EF-HAND AND COILED-COIL DOMAIN-CONTAINING FAMILY MEMBER"/>
    <property type="match status" value="1"/>
</dbReference>